<evidence type="ECO:0000313" key="13">
    <source>
        <dbReference type="EMBL" id="MBD8041966.1"/>
    </source>
</evidence>
<name>A0ABR8YCY3_9BACT</name>
<evidence type="ECO:0000313" key="14">
    <source>
        <dbReference type="Proteomes" id="UP000620874"/>
    </source>
</evidence>
<evidence type="ECO:0000259" key="11">
    <source>
        <dbReference type="SMART" id="SM00836"/>
    </source>
</evidence>
<dbReference type="Gene3D" id="3.40.50.620">
    <property type="entry name" value="HUPs"/>
    <property type="match status" value="1"/>
</dbReference>
<dbReference type="SMART" id="SM00836">
    <property type="entry name" value="DALR_1"/>
    <property type="match status" value="1"/>
</dbReference>
<dbReference type="GO" id="GO:0004814">
    <property type="term" value="F:arginine-tRNA ligase activity"/>
    <property type="evidence" value="ECO:0007669"/>
    <property type="project" value="UniProtKB-EC"/>
</dbReference>
<dbReference type="SMART" id="SM01016">
    <property type="entry name" value="Arg_tRNA_synt_N"/>
    <property type="match status" value="1"/>
</dbReference>
<keyword evidence="5 9" id="KW-0067">ATP-binding</keyword>
<evidence type="ECO:0000256" key="8">
    <source>
        <dbReference type="ARBA" id="ARBA00049339"/>
    </source>
</evidence>
<dbReference type="Pfam" id="PF03485">
    <property type="entry name" value="Arg_tRNA_synt_N"/>
    <property type="match status" value="1"/>
</dbReference>
<dbReference type="PROSITE" id="PS00178">
    <property type="entry name" value="AA_TRNA_LIGASE_I"/>
    <property type="match status" value="1"/>
</dbReference>
<evidence type="ECO:0000256" key="3">
    <source>
        <dbReference type="ARBA" id="ARBA00022598"/>
    </source>
</evidence>
<evidence type="ECO:0000256" key="5">
    <source>
        <dbReference type="ARBA" id="ARBA00022840"/>
    </source>
</evidence>
<dbReference type="EMBL" id="JACSPP010000085">
    <property type="protein sequence ID" value="MBD8041966.1"/>
    <property type="molecule type" value="Genomic_DNA"/>
</dbReference>
<dbReference type="InterPro" id="IPR001412">
    <property type="entry name" value="aa-tRNA-synth_I_CS"/>
</dbReference>
<dbReference type="InterPro" id="IPR036695">
    <property type="entry name" value="Arg-tRNA-synth_N_sf"/>
</dbReference>
<dbReference type="Pfam" id="PF00750">
    <property type="entry name" value="tRNA-synt_1d"/>
    <property type="match status" value="1"/>
</dbReference>
<dbReference type="RefSeq" id="WP_191765345.1">
    <property type="nucleotide sequence ID" value="NZ_JACSPP010000085.1"/>
</dbReference>
<organism evidence="13 14">
    <name type="scientific">Phocaeicola intestinalis</name>
    <dbReference type="NCBI Taxonomy" id="2762212"/>
    <lineage>
        <taxon>Bacteria</taxon>
        <taxon>Pseudomonadati</taxon>
        <taxon>Bacteroidota</taxon>
        <taxon>Bacteroidia</taxon>
        <taxon>Bacteroidales</taxon>
        <taxon>Bacteroidaceae</taxon>
        <taxon>Phocaeicola</taxon>
    </lineage>
</organism>
<comment type="caution">
    <text evidence="13">The sequence shown here is derived from an EMBL/GenBank/DDBJ whole genome shotgun (WGS) entry which is preliminary data.</text>
</comment>
<comment type="catalytic activity">
    <reaction evidence="8 9">
        <text>tRNA(Arg) + L-arginine + ATP = L-arginyl-tRNA(Arg) + AMP + diphosphate</text>
        <dbReference type="Rhea" id="RHEA:20301"/>
        <dbReference type="Rhea" id="RHEA-COMP:9658"/>
        <dbReference type="Rhea" id="RHEA-COMP:9673"/>
        <dbReference type="ChEBI" id="CHEBI:30616"/>
        <dbReference type="ChEBI" id="CHEBI:32682"/>
        <dbReference type="ChEBI" id="CHEBI:33019"/>
        <dbReference type="ChEBI" id="CHEBI:78442"/>
        <dbReference type="ChEBI" id="CHEBI:78513"/>
        <dbReference type="ChEBI" id="CHEBI:456215"/>
        <dbReference type="EC" id="6.1.1.19"/>
    </reaction>
</comment>
<keyword evidence="3 9" id="KW-0436">Ligase</keyword>
<dbReference type="Proteomes" id="UP000620874">
    <property type="component" value="Unassembled WGS sequence"/>
</dbReference>
<gene>
    <name evidence="9" type="primary">argS</name>
    <name evidence="13" type="ORF">H9625_16275</name>
</gene>
<evidence type="ECO:0000256" key="9">
    <source>
        <dbReference type="HAMAP-Rule" id="MF_00123"/>
    </source>
</evidence>
<dbReference type="EC" id="6.1.1.19" evidence="9"/>
<dbReference type="SUPFAM" id="SSF55190">
    <property type="entry name" value="Arginyl-tRNA synthetase (ArgRS), N-terminal 'additional' domain"/>
    <property type="match status" value="1"/>
</dbReference>
<sequence length="597" mass="67007">MKIEDKLTASVIDGVKKLYGAEITPAMVQLQKTKKEFAGHLTVVVFPFLKLSKKGPEQTGQEIGEYLKANEPAIADYNVIKGFLNLTIASDVWIDLLNRIHANAQWGIRKADEKAPLVMIEYSSPNTNKPLHLGHVRNNLLGNALANIMAANGNRVVKTNIVNDRGIHICKSMLAWLKYGNGETPESSGKKGDHLIGDYYVAFDKHYKAEVAELMEKGMSKEEAEAQSPLMQEAREMLRKWEAGDPEVRALWEKMNNWVYAGFDETYKMMGVSFDKIYYESNTYLEGKKKVLEGLEKGIFYRKEDGSVWADLTPEGLDQKLLLRADGTSVYMTQDIGTAEQRFADYPIDKMIYVVGNEQNYHFQVLSILLDKLGFEWGKDLVHFSYGMVELPEGKMKSREGTVVDADDLMEAMIQTAKETSNELGKLDGLTQEEADDIARIVGLGALKYFILKVDARKNMTFNPKESIDFNGNTGPFIQYTYARIQSILRKAADAGITIPAVIPAGIELTAKEEGLIQMLADFTATVAQAGTDYNPSILANYAYDLVKEYNQFYHDFSILREENEALKIFRLALSQNVGKIVKEAMGLLGIEVPERM</sequence>
<evidence type="ECO:0000256" key="6">
    <source>
        <dbReference type="ARBA" id="ARBA00022917"/>
    </source>
</evidence>
<dbReference type="Gene3D" id="3.30.1360.70">
    <property type="entry name" value="Arginyl tRNA synthetase N-terminal domain"/>
    <property type="match status" value="1"/>
</dbReference>
<feature type="domain" description="DALR anticodon binding" evidence="11">
    <location>
        <begin position="478"/>
        <end position="597"/>
    </location>
</feature>
<proteinExistence type="inferred from homology"/>
<evidence type="ECO:0000256" key="1">
    <source>
        <dbReference type="ARBA" id="ARBA00005594"/>
    </source>
</evidence>
<comment type="subunit">
    <text evidence="9">Monomer.</text>
</comment>
<dbReference type="NCBIfam" id="TIGR00456">
    <property type="entry name" value="argS"/>
    <property type="match status" value="1"/>
</dbReference>
<dbReference type="InterPro" id="IPR035684">
    <property type="entry name" value="ArgRS_core"/>
</dbReference>
<dbReference type="InterPro" id="IPR008909">
    <property type="entry name" value="DALR_anticod-bd"/>
</dbReference>
<evidence type="ECO:0000259" key="12">
    <source>
        <dbReference type="SMART" id="SM01016"/>
    </source>
</evidence>
<comment type="subcellular location">
    <subcellularLocation>
        <location evidence="9">Cytoplasm</location>
    </subcellularLocation>
</comment>
<protein>
    <recommendedName>
        <fullName evidence="9">Arginine--tRNA ligase</fullName>
        <ecNumber evidence="9">6.1.1.19</ecNumber>
    </recommendedName>
    <alternativeName>
        <fullName evidence="9">Arginyl-tRNA synthetase</fullName>
        <shortName evidence="9">ArgRS</shortName>
    </alternativeName>
</protein>
<dbReference type="InterPro" id="IPR009080">
    <property type="entry name" value="tRNAsynth_Ia_anticodon-bd"/>
</dbReference>
<keyword evidence="14" id="KW-1185">Reference proteome</keyword>
<dbReference type="InterPro" id="IPR001278">
    <property type="entry name" value="Arg-tRNA-ligase"/>
</dbReference>
<evidence type="ECO:0000256" key="7">
    <source>
        <dbReference type="ARBA" id="ARBA00023146"/>
    </source>
</evidence>
<keyword evidence="7 9" id="KW-0030">Aminoacyl-tRNA synthetase</keyword>
<dbReference type="HAMAP" id="MF_00123">
    <property type="entry name" value="Arg_tRNA_synth"/>
    <property type="match status" value="1"/>
</dbReference>
<keyword evidence="6 9" id="KW-0648">Protein biosynthesis</keyword>
<dbReference type="InterPro" id="IPR005148">
    <property type="entry name" value="Arg-tRNA-synth_N"/>
</dbReference>
<evidence type="ECO:0000256" key="2">
    <source>
        <dbReference type="ARBA" id="ARBA00022490"/>
    </source>
</evidence>
<accession>A0ABR8YCY3</accession>
<feature type="domain" description="Arginyl tRNA synthetase N-terminal" evidence="12">
    <location>
        <begin position="5"/>
        <end position="88"/>
    </location>
</feature>
<feature type="short sequence motif" description="'HIGH' region" evidence="9">
    <location>
        <begin position="125"/>
        <end position="135"/>
    </location>
</feature>
<keyword evidence="2 9" id="KW-0963">Cytoplasm</keyword>
<dbReference type="SUPFAM" id="SSF52374">
    <property type="entry name" value="Nucleotidylyl transferase"/>
    <property type="match status" value="1"/>
</dbReference>
<reference evidence="13 14" key="1">
    <citation type="submission" date="2020-08" db="EMBL/GenBank/DDBJ databases">
        <title>A Genomic Blueprint of the Chicken Gut Microbiome.</title>
        <authorList>
            <person name="Gilroy R."/>
            <person name="Ravi A."/>
            <person name="Getino M."/>
            <person name="Pursley I."/>
            <person name="Horton D.L."/>
            <person name="Alikhan N.-F."/>
            <person name="Baker D."/>
            <person name="Gharbi K."/>
            <person name="Hall N."/>
            <person name="Watson M."/>
            <person name="Adriaenssens E.M."/>
            <person name="Foster-Nyarko E."/>
            <person name="Jarju S."/>
            <person name="Secka A."/>
            <person name="Antonio M."/>
            <person name="Oren A."/>
            <person name="Chaudhuri R."/>
            <person name="La Ragione R.M."/>
            <person name="Hildebrand F."/>
            <person name="Pallen M.J."/>
        </authorList>
    </citation>
    <scope>NUCLEOTIDE SEQUENCE [LARGE SCALE GENOMIC DNA]</scope>
    <source>
        <strain evidence="13 14">Sa1CVN1</strain>
    </source>
</reference>
<comment type="similarity">
    <text evidence="1 9 10">Belongs to the class-I aminoacyl-tRNA synthetase family.</text>
</comment>
<evidence type="ECO:0000256" key="4">
    <source>
        <dbReference type="ARBA" id="ARBA00022741"/>
    </source>
</evidence>
<keyword evidence="4 9" id="KW-0547">Nucleotide-binding</keyword>
<dbReference type="Gene3D" id="1.10.730.10">
    <property type="entry name" value="Isoleucyl-tRNA Synthetase, Domain 1"/>
    <property type="match status" value="1"/>
</dbReference>
<dbReference type="InterPro" id="IPR014729">
    <property type="entry name" value="Rossmann-like_a/b/a_fold"/>
</dbReference>
<dbReference type="PANTHER" id="PTHR11956:SF5">
    <property type="entry name" value="ARGININE--TRNA LIGASE, CYTOPLASMIC"/>
    <property type="match status" value="1"/>
</dbReference>
<dbReference type="SUPFAM" id="SSF47323">
    <property type="entry name" value="Anticodon-binding domain of a subclass of class I aminoacyl-tRNA synthetases"/>
    <property type="match status" value="1"/>
</dbReference>
<evidence type="ECO:0000256" key="10">
    <source>
        <dbReference type="RuleBase" id="RU363038"/>
    </source>
</evidence>
<dbReference type="PRINTS" id="PR01038">
    <property type="entry name" value="TRNASYNTHARG"/>
</dbReference>
<dbReference type="PANTHER" id="PTHR11956">
    <property type="entry name" value="ARGINYL-TRNA SYNTHETASE"/>
    <property type="match status" value="1"/>
</dbReference>
<dbReference type="Pfam" id="PF05746">
    <property type="entry name" value="DALR_1"/>
    <property type="match status" value="1"/>
</dbReference>